<dbReference type="Proteomes" id="UP000245956">
    <property type="component" value="Unassembled WGS sequence"/>
</dbReference>
<evidence type="ECO:0000313" key="2">
    <source>
        <dbReference type="EMBL" id="PWI77018.1"/>
    </source>
</evidence>
<feature type="region of interest" description="Disordered" evidence="1">
    <location>
        <begin position="307"/>
        <end position="332"/>
    </location>
</feature>
<reference evidence="2 3" key="1">
    <citation type="journal article" date="2016" name="Front. Microbiol.">
        <title>Genome and transcriptome sequences reveal the specific parasitism of the nematophagous Purpureocillium lilacinum 36-1.</title>
        <authorList>
            <person name="Xie J."/>
            <person name="Li S."/>
            <person name="Mo C."/>
            <person name="Xiao X."/>
            <person name="Peng D."/>
            <person name="Wang G."/>
            <person name="Xiao Y."/>
        </authorList>
    </citation>
    <scope>NUCLEOTIDE SEQUENCE [LARGE SCALE GENOMIC DNA]</scope>
    <source>
        <strain evidence="2 3">36-1</strain>
    </source>
</reference>
<proteinExistence type="predicted"/>
<dbReference type="EMBL" id="LCWV01000001">
    <property type="protein sequence ID" value="PWI77018.1"/>
    <property type="molecule type" value="Genomic_DNA"/>
</dbReference>
<sequence length="412" mass="44966">MASLVKQPTSRCGYVPGSKFRPLDRRGAGQARWQGHVGSAKTRCDGLCKPREEIPGTADDRGSAAPPCLSAFAASVPAARSKVRGPLDAEPQKARPWREARGRCRGGPCDARSIHADIKVLGRANWWDGMAWHGMGQRARRRSELAWQCPAETRDDGAHGRTLVLVSERDGEAIAAGSGRSAAGFDALIFLVLGFGAERGREAGVSSLGPCRWSRLSDFQTCSENSVVPMAWVWRTNPTNPSPFTHLARALDMYGGSVQFDDGVAAVRRPSPSRCGPDRILTRTPSKARCVPGVIADPLPVHDLLEPAKTAPSAKRRTGDGGPDAYTLRGSTPQHSRCCWIGKIRQRTDMTLPPHLEAPRPLIIDFGHRGHEMRALDRVVRQTKSRRAGGLRPIVSPIPTEISVRQRQQCWR</sequence>
<protein>
    <submittedName>
        <fullName evidence="2">Uncharacterized protein</fullName>
    </submittedName>
</protein>
<name>A0A2U3ER91_PURLI</name>
<evidence type="ECO:0000313" key="3">
    <source>
        <dbReference type="Proteomes" id="UP000245956"/>
    </source>
</evidence>
<accession>A0A2U3ER91</accession>
<feature type="region of interest" description="Disordered" evidence="1">
    <location>
        <begin position="83"/>
        <end position="102"/>
    </location>
</feature>
<feature type="compositionally biased region" description="Basic and acidic residues" evidence="1">
    <location>
        <begin position="85"/>
        <end position="102"/>
    </location>
</feature>
<evidence type="ECO:0000256" key="1">
    <source>
        <dbReference type="SAM" id="MobiDB-lite"/>
    </source>
</evidence>
<gene>
    <name evidence="2" type="ORF">PCL_04212</name>
</gene>
<comment type="caution">
    <text evidence="2">The sequence shown here is derived from an EMBL/GenBank/DDBJ whole genome shotgun (WGS) entry which is preliminary data.</text>
</comment>
<dbReference type="AlphaFoldDB" id="A0A2U3ER91"/>
<organism evidence="2 3">
    <name type="scientific">Purpureocillium lilacinum</name>
    <name type="common">Paecilomyces lilacinus</name>
    <dbReference type="NCBI Taxonomy" id="33203"/>
    <lineage>
        <taxon>Eukaryota</taxon>
        <taxon>Fungi</taxon>
        <taxon>Dikarya</taxon>
        <taxon>Ascomycota</taxon>
        <taxon>Pezizomycotina</taxon>
        <taxon>Sordariomycetes</taxon>
        <taxon>Hypocreomycetidae</taxon>
        <taxon>Hypocreales</taxon>
        <taxon>Ophiocordycipitaceae</taxon>
        <taxon>Purpureocillium</taxon>
    </lineage>
</organism>